<dbReference type="Pfam" id="PF01734">
    <property type="entry name" value="Patatin"/>
    <property type="match status" value="1"/>
</dbReference>
<dbReference type="PANTHER" id="PTHR14226:SF76">
    <property type="entry name" value="NTE FAMILY PROTEIN RSSA"/>
    <property type="match status" value="1"/>
</dbReference>
<keyword evidence="5" id="KW-0732">Signal</keyword>
<keyword evidence="3 4" id="KW-0443">Lipid metabolism</keyword>
<dbReference type="GO" id="GO:0016787">
    <property type="term" value="F:hydrolase activity"/>
    <property type="evidence" value="ECO:0007669"/>
    <property type="project" value="UniProtKB-UniRule"/>
</dbReference>
<dbReference type="Gene3D" id="3.40.1090.10">
    <property type="entry name" value="Cytosolic phospholipase A2 catalytic domain"/>
    <property type="match status" value="2"/>
</dbReference>
<keyword evidence="1 4" id="KW-0378">Hydrolase</keyword>
<dbReference type="STRING" id="106634.TVD_08905"/>
<evidence type="ECO:0000256" key="2">
    <source>
        <dbReference type="ARBA" id="ARBA00022963"/>
    </source>
</evidence>
<evidence type="ECO:0000313" key="7">
    <source>
        <dbReference type="EMBL" id="AKJ95466.1"/>
    </source>
</evidence>
<organism evidence="7 8">
    <name type="scientific">Thioalkalivibrio versutus</name>
    <dbReference type="NCBI Taxonomy" id="106634"/>
    <lineage>
        <taxon>Bacteria</taxon>
        <taxon>Pseudomonadati</taxon>
        <taxon>Pseudomonadota</taxon>
        <taxon>Gammaproteobacteria</taxon>
        <taxon>Chromatiales</taxon>
        <taxon>Ectothiorhodospiraceae</taxon>
        <taxon>Thioalkalivibrio</taxon>
    </lineage>
</organism>
<dbReference type="PATRIC" id="fig|106634.4.peg.1820"/>
<protein>
    <submittedName>
        <fullName evidence="7">Patatin</fullName>
    </submittedName>
</protein>
<dbReference type="AlphaFoldDB" id="A0A0G3G9E9"/>
<reference evidence="7 8" key="1">
    <citation type="submission" date="2015-04" db="EMBL/GenBank/DDBJ databases">
        <title>Complete Sequence for the Genome of the Thioalkalivibrio versutus D301.</title>
        <authorList>
            <person name="Mu T."/>
            <person name="Zhou J."/>
            <person name="Xu X."/>
        </authorList>
    </citation>
    <scope>NUCLEOTIDE SEQUENCE [LARGE SCALE GENOMIC DNA]</scope>
    <source>
        <strain evidence="7 8">D301</strain>
    </source>
</reference>
<accession>A0A0G3G9E9</accession>
<feature type="chain" id="PRO_5002554264" evidence="5">
    <location>
        <begin position="22"/>
        <end position="308"/>
    </location>
</feature>
<name>A0A0G3G9E9_9GAMM</name>
<evidence type="ECO:0000256" key="5">
    <source>
        <dbReference type="SAM" id="SignalP"/>
    </source>
</evidence>
<evidence type="ECO:0000256" key="4">
    <source>
        <dbReference type="PROSITE-ProRule" id="PRU01161"/>
    </source>
</evidence>
<dbReference type="Proteomes" id="UP000064201">
    <property type="component" value="Chromosome"/>
</dbReference>
<evidence type="ECO:0000256" key="1">
    <source>
        <dbReference type="ARBA" id="ARBA00022801"/>
    </source>
</evidence>
<feature type="active site" description="Proton acceptor" evidence="4">
    <location>
        <position position="196"/>
    </location>
</feature>
<sequence length="308" mass="33051">MRRLSFLFLALFLATAPVALAADTAEPPTPTIGLALGSGGAGGLAHIAMLQVFDDRGVLPDRITGTSIGAVIGGLYAAGLDADEIFDLFDDFSGSELDALTGLARSEIKLLDLVPLRLGRNALFDSGEFLRFLAEHTEARDFDDLRIPFAVVATDFRTGESVVIDQGDLFLAIEASMAVPGLFEPVRHDDGQTLIDGGASNPLPYDLLQGEYDYVIAVDVSGNGSPNATEDIGITDLLFKSFSIMQGSIIRHMTRLDPPDLYLVPDTGGIRLLHFNRIDEILEKAEPAAGELRDQLDTWGIQPPAPSR</sequence>
<feature type="domain" description="PNPLA" evidence="6">
    <location>
        <begin position="34"/>
        <end position="209"/>
    </location>
</feature>
<dbReference type="RefSeq" id="WP_047251392.1">
    <property type="nucleotide sequence ID" value="NZ_CP011367.1"/>
</dbReference>
<feature type="active site" description="Nucleophile" evidence="4">
    <location>
        <position position="67"/>
    </location>
</feature>
<dbReference type="PROSITE" id="PS51635">
    <property type="entry name" value="PNPLA"/>
    <property type="match status" value="1"/>
</dbReference>
<feature type="short sequence motif" description="DGA/G" evidence="4">
    <location>
        <begin position="196"/>
        <end position="198"/>
    </location>
</feature>
<dbReference type="EMBL" id="CP011367">
    <property type="protein sequence ID" value="AKJ95466.1"/>
    <property type="molecule type" value="Genomic_DNA"/>
</dbReference>
<dbReference type="PANTHER" id="PTHR14226">
    <property type="entry name" value="NEUROPATHY TARGET ESTERASE/SWISS CHEESE D.MELANOGASTER"/>
    <property type="match status" value="1"/>
</dbReference>
<evidence type="ECO:0000313" key="8">
    <source>
        <dbReference type="Proteomes" id="UP000064201"/>
    </source>
</evidence>
<feature type="short sequence motif" description="GXSXG" evidence="4">
    <location>
        <begin position="65"/>
        <end position="69"/>
    </location>
</feature>
<dbReference type="SUPFAM" id="SSF52151">
    <property type="entry name" value="FabD/lysophospholipase-like"/>
    <property type="match status" value="1"/>
</dbReference>
<keyword evidence="8" id="KW-1185">Reference proteome</keyword>
<dbReference type="KEGG" id="tvr:TVD_08905"/>
<keyword evidence="2 4" id="KW-0442">Lipid degradation</keyword>
<comment type="caution">
    <text evidence="4">Lacks conserved residue(s) required for the propagation of feature annotation.</text>
</comment>
<proteinExistence type="predicted"/>
<evidence type="ECO:0000259" key="6">
    <source>
        <dbReference type="PROSITE" id="PS51635"/>
    </source>
</evidence>
<dbReference type="GO" id="GO:0016042">
    <property type="term" value="P:lipid catabolic process"/>
    <property type="evidence" value="ECO:0007669"/>
    <property type="project" value="UniProtKB-UniRule"/>
</dbReference>
<dbReference type="OrthoDB" id="5290098at2"/>
<dbReference type="InterPro" id="IPR050301">
    <property type="entry name" value="NTE"/>
</dbReference>
<dbReference type="InterPro" id="IPR002641">
    <property type="entry name" value="PNPLA_dom"/>
</dbReference>
<dbReference type="InterPro" id="IPR016035">
    <property type="entry name" value="Acyl_Trfase/lysoPLipase"/>
</dbReference>
<feature type="signal peptide" evidence="5">
    <location>
        <begin position="1"/>
        <end position="21"/>
    </location>
</feature>
<gene>
    <name evidence="7" type="ORF">TVD_08905</name>
</gene>
<evidence type="ECO:0000256" key="3">
    <source>
        <dbReference type="ARBA" id="ARBA00023098"/>
    </source>
</evidence>